<dbReference type="STRING" id="675120.N1PDR6"/>
<gene>
    <name evidence="4" type="ORF">DOTSEDRAFT_75932</name>
</gene>
<dbReference type="HOGENOM" id="CLU_052701_0_0_1"/>
<dbReference type="CDD" id="cd22191">
    <property type="entry name" value="DPBB_RlpA_EXP_N-like"/>
    <property type="match status" value="1"/>
</dbReference>
<evidence type="ECO:0000313" key="5">
    <source>
        <dbReference type="Proteomes" id="UP000016933"/>
    </source>
</evidence>
<keyword evidence="5" id="KW-1185">Reference proteome</keyword>
<organism evidence="4 5">
    <name type="scientific">Dothistroma septosporum (strain NZE10 / CBS 128990)</name>
    <name type="common">Red band needle blight fungus</name>
    <name type="synonym">Mycosphaerella pini</name>
    <dbReference type="NCBI Taxonomy" id="675120"/>
    <lineage>
        <taxon>Eukaryota</taxon>
        <taxon>Fungi</taxon>
        <taxon>Dikarya</taxon>
        <taxon>Ascomycota</taxon>
        <taxon>Pezizomycotina</taxon>
        <taxon>Dothideomycetes</taxon>
        <taxon>Dothideomycetidae</taxon>
        <taxon>Mycosphaerellales</taxon>
        <taxon>Mycosphaerellaceae</taxon>
        <taxon>Dothistroma</taxon>
    </lineage>
</organism>
<feature type="signal peptide" evidence="3">
    <location>
        <begin position="1"/>
        <end position="19"/>
    </location>
</feature>
<evidence type="ECO:0000313" key="4">
    <source>
        <dbReference type="EMBL" id="EME38579.1"/>
    </source>
</evidence>
<dbReference type="AlphaFoldDB" id="N1PDR6"/>
<dbReference type="EMBL" id="KB446547">
    <property type="protein sequence ID" value="EME38579.1"/>
    <property type="molecule type" value="Genomic_DNA"/>
</dbReference>
<feature type="region of interest" description="Disordered" evidence="2">
    <location>
        <begin position="63"/>
        <end position="113"/>
    </location>
</feature>
<reference evidence="4 5" key="2">
    <citation type="journal article" date="2012" name="PLoS Pathog.">
        <title>Diverse lifestyles and strategies of plant pathogenesis encoded in the genomes of eighteen Dothideomycetes fungi.</title>
        <authorList>
            <person name="Ohm R.A."/>
            <person name="Feau N."/>
            <person name="Henrissat B."/>
            <person name="Schoch C.L."/>
            <person name="Horwitz B.A."/>
            <person name="Barry K.W."/>
            <person name="Condon B.J."/>
            <person name="Copeland A.C."/>
            <person name="Dhillon B."/>
            <person name="Glaser F."/>
            <person name="Hesse C.N."/>
            <person name="Kosti I."/>
            <person name="LaButti K."/>
            <person name="Lindquist E.A."/>
            <person name="Lucas S."/>
            <person name="Salamov A.A."/>
            <person name="Bradshaw R.E."/>
            <person name="Ciuffetti L."/>
            <person name="Hamelin R.C."/>
            <person name="Kema G.H.J."/>
            <person name="Lawrence C."/>
            <person name="Scott J.A."/>
            <person name="Spatafora J.W."/>
            <person name="Turgeon B.G."/>
            <person name="de Wit P.J.G.M."/>
            <person name="Zhong S."/>
            <person name="Goodwin S.B."/>
            <person name="Grigoriev I.V."/>
        </authorList>
    </citation>
    <scope>NUCLEOTIDE SEQUENCE [LARGE SCALE GENOMIC DNA]</scope>
    <source>
        <strain evidence="5">NZE10 / CBS 128990</strain>
    </source>
</reference>
<keyword evidence="1 3" id="KW-0732">Signal</keyword>
<dbReference type="InterPro" id="IPR051477">
    <property type="entry name" value="Expansin_CellWall"/>
</dbReference>
<evidence type="ECO:0000256" key="1">
    <source>
        <dbReference type="ARBA" id="ARBA00022729"/>
    </source>
</evidence>
<dbReference type="InterPro" id="IPR036908">
    <property type="entry name" value="RlpA-like_sf"/>
</dbReference>
<dbReference type="OMA" id="WETVTDI"/>
<sequence>MFTNSVLAVSGALLSLVAAVPMAGEHRHGHQHQHHAREYVWETKTNEVIVTVPVTKTVWIEPGETPPTYHPHQYGHSSSTTAPAAPAYTPESSSSAPVAPAYTPKSSSSAPVAPAYTAPSSTSIYVVPTLSTTSVYVAPTPSTTAPAAPAYTAPSSSASAAPAYTSASSGSSSGSSGSNGLSGIAASGTSYTGDLTWYDVGLGACGLTNVASDHIVAISEKIFDTYSNGNPNKNPLCGQYVTITGKDGSTYKAKIVDRCTGCAEADLDLSQDFFNTCTSNGDGRVGGMTWTFD</sequence>
<dbReference type="Gene3D" id="2.40.40.10">
    <property type="entry name" value="RlpA-like domain"/>
    <property type="match status" value="1"/>
</dbReference>
<dbReference type="Proteomes" id="UP000016933">
    <property type="component" value="Unassembled WGS sequence"/>
</dbReference>
<evidence type="ECO:0000256" key="2">
    <source>
        <dbReference type="SAM" id="MobiDB-lite"/>
    </source>
</evidence>
<proteinExistence type="predicted"/>
<protein>
    <submittedName>
        <fullName evidence="4">Expansin-related protein</fullName>
    </submittedName>
</protein>
<dbReference type="PANTHER" id="PTHR31836">
    <property type="match status" value="1"/>
</dbReference>
<name>N1PDR6_DOTSN</name>
<evidence type="ECO:0000256" key="3">
    <source>
        <dbReference type="SAM" id="SignalP"/>
    </source>
</evidence>
<dbReference type="PANTHER" id="PTHR31836:SF28">
    <property type="entry name" value="SRCR DOMAIN-CONTAINING PROTEIN-RELATED"/>
    <property type="match status" value="1"/>
</dbReference>
<feature type="compositionally biased region" description="Low complexity" evidence="2">
    <location>
        <begin position="77"/>
        <end position="113"/>
    </location>
</feature>
<dbReference type="OrthoDB" id="623670at2759"/>
<accession>N1PDR6</accession>
<feature type="chain" id="PRO_5004109743" evidence="3">
    <location>
        <begin position="20"/>
        <end position="293"/>
    </location>
</feature>
<reference evidence="5" key="1">
    <citation type="journal article" date="2012" name="PLoS Genet.">
        <title>The genomes of the fungal plant pathogens Cladosporium fulvum and Dothistroma septosporum reveal adaptation to different hosts and lifestyles but also signatures of common ancestry.</title>
        <authorList>
            <person name="de Wit P.J.G.M."/>
            <person name="van der Burgt A."/>
            <person name="Oekmen B."/>
            <person name="Stergiopoulos I."/>
            <person name="Abd-Elsalam K.A."/>
            <person name="Aerts A.L."/>
            <person name="Bahkali A.H."/>
            <person name="Beenen H.G."/>
            <person name="Chettri P."/>
            <person name="Cox M.P."/>
            <person name="Datema E."/>
            <person name="de Vries R.P."/>
            <person name="Dhillon B."/>
            <person name="Ganley A.R."/>
            <person name="Griffiths S.A."/>
            <person name="Guo Y."/>
            <person name="Hamelin R.C."/>
            <person name="Henrissat B."/>
            <person name="Kabir M.S."/>
            <person name="Jashni M.K."/>
            <person name="Kema G."/>
            <person name="Klaubauf S."/>
            <person name="Lapidus A."/>
            <person name="Levasseur A."/>
            <person name="Lindquist E."/>
            <person name="Mehrabi R."/>
            <person name="Ohm R.A."/>
            <person name="Owen T.J."/>
            <person name="Salamov A."/>
            <person name="Schwelm A."/>
            <person name="Schijlen E."/>
            <person name="Sun H."/>
            <person name="van den Burg H.A."/>
            <person name="van Ham R.C.H.J."/>
            <person name="Zhang S."/>
            <person name="Goodwin S.B."/>
            <person name="Grigoriev I.V."/>
            <person name="Collemare J."/>
            <person name="Bradshaw R.E."/>
        </authorList>
    </citation>
    <scope>NUCLEOTIDE SEQUENCE [LARGE SCALE GENOMIC DNA]</scope>
    <source>
        <strain evidence="5">NZE10 / CBS 128990</strain>
    </source>
</reference>
<dbReference type="eggNOG" id="ENOG502S2E4">
    <property type="taxonomic scope" value="Eukaryota"/>
</dbReference>
<dbReference type="SUPFAM" id="SSF50685">
    <property type="entry name" value="Barwin-like endoglucanases"/>
    <property type="match status" value="1"/>
</dbReference>